<dbReference type="EMBL" id="JAYKXP010000030">
    <property type="protein sequence ID" value="KAK7042965.1"/>
    <property type="molecule type" value="Genomic_DNA"/>
</dbReference>
<dbReference type="InterPro" id="IPR032675">
    <property type="entry name" value="LRR_dom_sf"/>
</dbReference>
<evidence type="ECO:0000313" key="1">
    <source>
        <dbReference type="EMBL" id="KAK7042965.1"/>
    </source>
</evidence>
<reference evidence="1 2" key="1">
    <citation type="submission" date="2024-01" db="EMBL/GenBank/DDBJ databases">
        <title>A draft genome for a cacao thread blight-causing isolate of Paramarasmius palmivorus.</title>
        <authorList>
            <person name="Baruah I.K."/>
            <person name="Bukari Y."/>
            <person name="Amoako-Attah I."/>
            <person name="Meinhardt L.W."/>
            <person name="Bailey B.A."/>
            <person name="Cohen S.P."/>
        </authorList>
    </citation>
    <scope>NUCLEOTIDE SEQUENCE [LARGE SCALE GENOMIC DNA]</scope>
    <source>
        <strain evidence="1 2">GH-12</strain>
    </source>
</reference>
<comment type="caution">
    <text evidence="1">The sequence shown here is derived from an EMBL/GenBank/DDBJ whole genome shotgun (WGS) entry which is preliminary data.</text>
</comment>
<dbReference type="Gene3D" id="3.80.10.10">
    <property type="entry name" value="Ribonuclease Inhibitor"/>
    <property type="match status" value="1"/>
</dbReference>
<proteinExistence type="predicted"/>
<dbReference type="SUPFAM" id="SSF52047">
    <property type="entry name" value="RNI-like"/>
    <property type="match status" value="1"/>
</dbReference>
<evidence type="ECO:0000313" key="2">
    <source>
        <dbReference type="Proteomes" id="UP001383192"/>
    </source>
</evidence>
<organism evidence="1 2">
    <name type="scientific">Paramarasmius palmivorus</name>
    <dbReference type="NCBI Taxonomy" id="297713"/>
    <lineage>
        <taxon>Eukaryota</taxon>
        <taxon>Fungi</taxon>
        <taxon>Dikarya</taxon>
        <taxon>Basidiomycota</taxon>
        <taxon>Agaricomycotina</taxon>
        <taxon>Agaricomycetes</taxon>
        <taxon>Agaricomycetidae</taxon>
        <taxon>Agaricales</taxon>
        <taxon>Marasmiineae</taxon>
        <taxon>Marasmiaceae</taxon>
        <taxon>Paramarasmius</taxon>
    </lineage>
</organism>
<keyword evidence="2" id="KW-1185">Reference proteome</keyword>
<evidence type="ECO:0008006" key="3">
    <source>
        <dbReference type="Google" id="ProtNLM"/>
    </source>
</evidence>
<name>A0AAW0CWP4_9AGAR</name>
<sequence>MISSNTASWSALPVEMKLAVTSSLDEHDVKALSLVDHNTYTACLPVIFKHVRLNTGLALQNFLDNVPRDYHRFIHSLYINTYSENDTQIQMKYLELTEMITSLLTGCRCLEDLTLSIAGSLNYTFVSCFRQLSELKYLSICNAVPEDVNPLSERFVVSIAASLPKLERLSLDRVSRSAMHAPELRGAYPYVPLVLNDDDIPDHPTLGSDLYLPALLRIPTLRELTIRTHTLVILDGPPKT</sequence>
<dbReference type="AlphaFoldDB" id="A0AAW0CWP4"/>
<dbReference type="Proteomes" id="UP001383192">
    <property type="component" value="Unassembled WGS sequence"/>
</dbReference>
<accession>A0AAW0CWP4</accession>
<protein>
    <recommendedName>
        <fullName evidence="3">F-box domain-containing protein</fullName>
    </recommendedName>
</protein>
<gene>
    <name evidence="1" type="ORF">VNI00_008702</name>
</gene>